<evidence type="ECO:0000313" key="3">
    <source>
        <dbReference type="Proteomes" id="UP000225277"/>
    </source>
</evidence>
<name>A0A2D3VK90_9PEZI</name>
<proteinExistence type="predicted"/>
<feature type="region of interest" description="Disordered" evidence="1">
    <location>
        <begin position="83"/>
        <end position="139"/>
    </location>
</feature>
<evidence type="ECO:0000313" key="2">
    <source>
        <dbReference type="EMBL" id="CZT23799.1"/>
    </source>
</evidence>
<reference evidence="2 3" key="1">
    <citation type="submission" date="2016-03" db="EMBL/GenBank/DDBJ databases">
        <authorList>
            <person name="Ploux O."/>
        </authorList>
    </citation>
    <scope>NUCLEOTIDE SEQUENCE [LARGE SCALE GENOMIC DNA]</scope>
    <source>
        <strain evidence="2 3">URUG2</strain>
    </source>
</reference>
<dbReference type="EMBL" id="FJUY01000018">
    <property type="protein sequence ID" value="CZT23799.1"/>
    <property type="molecule type" value="Genomic_DNA"/>
</dbReference>
<dbReference type="RefSeq" id="XP_023630523.1">
    <property type="nucleotide sequence ID" value="XM_023774755.1"/>
</dbReference>
<sequence>MPRSRKTSTAAHLDSSARPSRKSRSAAVTESPPPAEEKKGGKRKKAKTAMPKGFNTMRTVVSQPSAACADSSLIVYSAHEHLPRGTRPDDTWPHIAAPGPVVWDEEEEEDLMGPPAKKAKIKDEDEDEDEDEDVAALSI</sequence>
<dbReference type="GeneID" id="35604584"/>
<evidence type="ECO:0000256" key="1">
    <source>
        <dbReference type="SAM" id="MobiDB-lite"/>
    </source>
</evidence>
<protein>
    <submittedName>
        <fullName evidence="2">Uncharacterized protein</fullName>
    </submittedName>
</protein>
<feature type="compositionally biased region" description="Basic and acidic residues" evidence="1">
    <location>
        <begin position="83"/>
        <end position="92"/>
    </location>
</feature>
<gene>
    <name evidence="2" type="ORF">RCC_09513</name>
</gene>
<feature type="region of interest" description="Disordered" evidence="1">
    <location>
        <begin position="1"/>
        <end position="54"/>
    </location>
</feature>
<organism evidence="2 3">
    <name type="scientific">Ramularia collo-cygni</name>
    <dbReference type="NCBI Taxonomy" id="112498"/>
    <lineage>
        <taxon>Eukaryota</taxon>
        <taxon>Fungi</taxon>
        <taxon>Dikarya</taxon>
        <taxon>Ascomycota</taxon>
        <taxon>Pezizomycotina</taxon>
        <taxon>Dothideomycetes</taxon>
        <taxon>Dothideomycetidae</taxon>
        <taxon>Mycosphaerellales</taxon>
        <taxon>Mycosphaerellaceae</taxon>
        <taxon>Ramularia</taxon>
    </lineage>
</organism>
<accession>A0A2D3VK90</accession>
<keyword evidence="3" id="KW-1185">Reference proteome</keyword>
<dbReference type="AlphaFoldDB" id="A0A2D3VK90"/>
<dbReference type="Proteomes" id="UP000225277">
    <property type="component" value="Unassembled WGS sequence"/>
</dbReference>
<feature type="compositionally biased region" description="Acidic residues" evidence="1">
    <location>
        <begin position="124"/>
        <end position="139"/>
    </location>
</feature>